<gene>
    <name evidence="3" type="ORF">Esi_0089_0087</name>
</gene>
<dbReference type="InParanoid" id="D7G8I3"/>
<dbReference type="STRING" id="2880.D7G8I3"/>
<feature type="domain" description="AMP-dependent synthetase/ligase" evidence="2">
    <location>
        <begin position="123"/>
        <end position="186"/>
    </location>
</feature>
<dbReference type="PROSITE" id="PS00455">
    <property type="entry name" value="AMP_BINDING"/>
    <property type="match status" value="1"/>
</dbReference>
<dbReference type="SUPFAM" id="SSF56801">
    <property type="entry name" value="Acetyl-CoA synthetase-like"/>
    <property type="match status" value="2"/>
</dbReference>
<dbReference type="EC" id="6.2.1.16" evidence="3"/>
<name>D7G8I3_ECTSI</name>
<evidence type="ECO:0000313" key="4">
    <source>
        <dbReference type="Proteomes" id="UP000002630"/>
    </source>
</evidence>
<dbReference type="Gene3D" id="3.30.300.30">
    <property type="match status" value="1"/>
</dbReference>
<dbReference type="Gene3D" id="3.40.50.12780">
    <property type="entry name" value="N-terminal domain of ligase-like"/>
    <property type="match status" value="3"/>
</dbReference>
<organism evidence="3 4">
    <name type="scientific">Ectocarpus siliculosus</name>
    <name type="common">Brown alga</name>
    <name type="synonym">Conferva siliculosa</name>
    <dbReference type="NCBI Taxonomy" id="2880"/>
    <lineage>
        <taxon>Eukaryota</taxon>
        <taxon>Sar</taxon>
        <taxon>Stramenopiles</taxon>
        <taxon>Ochrophyta</taxon>
        <taxon>PX clade</taxon>
        <taxon>Phaeophyceae</taxon>
        <taxon>Ectocarpales</taxon>
        <taxon>Ectocarpaceae</taxon>
        <taxon>Ectocarpus</taxon>
    </lineage>
</organism>
<dbReference type="Proteomes" id="UP000002630">
    <property type="component" value="Linkage Group LG17"/>
</dbReference>
<evidence type="ECO:0000256" key="1">
    <source>
        <dbReference type="SAM" id="MobiDB-lite"/>
    </source>
</evidence>
<dbReference type="PANTHER" id="PTHR42921">
    <property type="entry name" value="ACETOACETYL-COA SYNTHETASE"/>
    <property type="match status" value="1"/>
</dbReference>
<dbReference type="Pfam" id="PF00501">
    <property type="entry name" value="AMP-binding"/>
    <property type="match status" value="2"/>
</dbReference>
<dbReference type="InterPro" id="IPR020845">
    <property type="entry name" value="AMP-binding_CS"/>
</dbReference>
<dbReference type="PANTHER" id="PTHR42921:SF1">
    <property type="entry name" value="ACETOACETYL-COA SYNTHETASE"/>
    <property type="match status" value="1"/>
</dbReference>
<keyword evidence="3" id="KW-0436">Ligase</keyword>
<proteinExistence type="predicted"/>
<feature type="domain" description="AMP-dependent synthetase/ligase" evidence="2">
    <location>
        <begin position="371"/>
        <end position="550"/>
    </location>
</feature>
<evidence type="ECO:0000259" key="2">
    <source>
        <dbReference type="Pfam" id="PF00501"/>
    </source>
</evidence>
<dbReference type="EMBL" id="FN649127">
    <property type="protein sequence ID" value="CBJ28028.1"/>
    <property type="molecule type" value="Genomic_DNA"/>
</dbReference>
<evidence type="ECO:0000313" key="3">
    <source>
        <dbReference type="EMBL" id="CBJ28028.1"/>
    </source>
</evidence>
<protein>
    <submittedName>
        <fullName evidence="3">Acetoacetate--CoA ligase</fullName>
        <ecNumber evidence="3">6.2.1.16</ecNumber>
    </submittedName>
</protein>
<dbReference type="EMBL" id="FN649742">
    <property type="protein sequence ID" value="CBJ28028.1"/>
    <property type="molecule type" value="Genomic_DNA"/>
</dbReference>
<dbReference type="eggNOG" id="KOG1175">
    <property type="taxonomic scope" value="Eukaryota"/>
</dbReference>
<dbReference type="OMA" id="DFWIDLY"/>
<feature type="region of interest" description="Disordered" evidence="1">
    <location>
        <begin position="52"/>
        <end position="80"/>
    </location>
</feature>
<dbReference type="InterPro" id="IPR000873">
    <property type="entry name" value="AMP-dep_synth/lig_dom"/>
</dbReference>
<accession>D7G8I3</accession>
<dbReference type="InterPro" id="IPR045851">
    <property type="entry name" value="AMP-bd_C_sf"/>
</dbReference>
<reference evidence="3 4" key="1">
    <citation type="journal article" date="2010" name="Nature">
        <title>The Ectocarpus genome and the independent evolution of multicellularity in brown algae.</title>
        <authorList>
            <person name="Cock J.M."/>
            <person name="Sterck L."/>
            <person name="Rouze P."/>
            <person name="Scornet D."/>
            <person name="Allen A.E."/>
            <person name="Amoutzias G."/>
            <person name="Anthouard V."/>
            <person name="Artiguenave F."/>
            <person name="Aury J.M."/>
            <person name="Badger J.H."/>
            <person name="Beszteri B."/>
            <person name="Billiau K."/>
            <person name="Bonnet E."/>
            <person name="Bothwell J.H."/>
            <person name="Bowler C."/>
            <person name="Boyen C."/>
            <person name="Brownlee C."/>
            <person name="Carrano C.J."/>
            <person name="Charrier B."/>
            <person name="Cho G.Y."/>
            <person name="Coelho S.M."/>
            <person name="Collen J."/>
            <person name="Corre E."/>
            <person name="Da Silva C."/>
            <person name="Delage L."/>
            <person name="Delaroque N."/>
            <person name="Dittami S.M."/>
            <person name="Doulbeau S."/>
            <person name="Elias M."/>
            <person name="Farnham G."/>
            <person name="Gachon C.M."/>
            <person name="Gschloessl B."/>
            <person name="Heesch S."/>
            <person name="Jabbari K."/>
            <person name="Jubin C."/>
            <person name="Kawai H."/>
            <person name="Kimura K."/>
            <person name="Kloareg B."/>
            <person name="Kupper F.C."/>
            <person name="Lang D."/>
            <person name="Le Bail A."/>
            <person name="Leblanc C."/>
            <person name="Lerouge P."/>
            <person name="Lohr M."/>
            <person name="Lopez P.J."/>
            <person name="Martens C."/>
            <person name="Maumus F."/>
            <person name="Michel G."/>
            <person name="Miranda-Saavedra D."/>
            <person name="Morales J."/>
            <person name="Moreau H."/>
            <person name="Motomura T."/>
            <person name="Nagasato C."/>
            <person name="Napoli C.A."/>
            <person name="Nelson D.R."/>
            <person name="Nyvall-Collen P."/>
            <person name="Peters A.F."/>
            <person name="Pommier C."/>
            <person name="Potin P."/>
            <person name="Poulain J."/>
            <person name="Quesneville H."/>
            <person name="Read B."/>
            <person name="Rensing S.A."/>
            <person name="Ritter A."/>
            <person name="Rousvoal S."/>
            <person name="Samanta M."/>
            <person name="Samson G."/>
            <person name="Schroeder D.C."/>
            <person name="Segurens B."/>
            <person name="Strittmatter M."/>
            <person name="Tonon T."/>
            <person name="Tregear J.W."/>
            <person name="Valentin K."/>
            <person name="von Dassow P."/>
            <person name="Yamagishi T."/>
            <person name="Van de Peer Y."/>
            <person name="Wincker P."/>
        </authorList>
    </citation>
    <scope>NUCLEOTIDE SEQUENCE [LARGE SCALE GENOMIC DNA]</scope>
    <source>
        <strain evidence="4">Ec32 / CCAP1310/4</strain>
    </source>
</reference>
<dbReference type="InterPro" id="IPR042099">
    <property type="entry name" value="ANL_N_sf"/>
</dbReference>
<dbReference type="AlphaFoldDB" id="D7G8I3"/>
<sequence length="852" mass="90608">MDAFARLAGERSGRDLRSWPDLHRWSVSEVGEFWQTVSDFCGIKWLDRGIGSAYTPPRPSPKPGVGGTEMGQRGVRDRGQERGGAMTDALWFEGAKLNFAHNLMPLPTDDEVIVSVSESAELASRRLTGKELHVLVARCARALRSAGVRKGDRVAGVLVNSQEALVCMLGVTAIGAVWRGLTSRLTTTSGPRVPRVGGCEEGWGRAPLSPHPTLPKHAILLSTLSLVRTLLSLPPPNRSPRSLSRFHFSPNLAPSSCSPDFGVGGVSDRLGQISPKLVFFSLGYLYGGRWHDCRGLAKDVLSRLPDTEQGPPLGVGVPYWTTLGDEGGGSVNRADVGGDSRSYPDPLSVSDLPAPLVPFEEFLSGSATEIEFEPTAFDHPVFIMFSSGTTGLPKCMVHGAGGTLLQQKKELELHCDIQRGDRLLFFSTLGWMMWNWAAAVLSIEGASLVSFDGSPGHPDLAALWKVSAEEGVTHLGASPKYFGACKQKGVVPGVDCAASGSDGLKKLRTILSTGSPLLPEHFQWIYQAVKGDVHLASISGGTDILGCFALGNPTLPVRAGHLQCLGLGMDVCAYGGDGSQEAVGEPGGSGGEVDRDRVDHPVVATAPGAVAAALKPPSREAARGEMGELVCRTPFPSMPVSFWGDSDGSKYRSAYFEAFKGEDVWAHGDYIKITEEGGVVISGRSDAVLNPGGVRIGTAEIYRQTEMVPEVEDSLAVGLRVDGDVEVVLFVKLVPMAGEGGRGGGGEGHPSQNPKNHYVLTGELEGKIKAIIRSNLTSRHVPKRVIVVDSIPYTRSGKKVEVAVTKAIHGETVNNLSALANPDSLQQFHEAGRALRGLAPFPPPPPPVSRLQ</sequence>
<dbReference type="OrthoDB" id="10253869at2759"/>
<dbReference type="GO" id="GO:0030729">
    <property type="term" value="F:acetoacetate-CoA ligase activity"/>
    <property type="evidence" value="ECO:0007669"/>
    <property type="project" value="UniProtKB-EC"/>
</dbReference>
<keyword evidence="4" id="KW-1185">Reference proteome</keyword>